<comment type="caution">
    <text evidence="9">The sequence shown here is derived from an EMBL/GenBank/DDBJ whole genome shotgun (WGS) entry which is preliminary data.</text>
</comment>
<dbReference type="SMART" id="SM00014">
    <property type="entry name" value="acidPPc"/>
    <property type="match status" value="1"/>
</dbReference>
<keyword evidence="3 7" id="KW-0812">Transmembrane</keyword>
<keyword evidence="2" id="KW-1003">Cell membrane</keyword>
<proteinExistence type="predicted"/>
<reference evidence="9 10" key="1">
    <citation type="journal article" date="2016" name="Nat. Commun.">
        <title>Thousands of microbial genomes shed light on interconnected biogeochemical processes in an aquifer system.</title>
        <authorList>
            <person name="Anantharaman K."/>
            <person name="Brown C.T."/>
            <person name="Hug L.A."/>
            <person name="Sharon I."/>
            <person name="Castelle C.J."/>
            <person name="Probst A.J."/>
            <person name="Thomas B.C."/>
            <person name="Singh A."/>
            <person name="Wilkins M.J."/>
            <person name="Karaoz U."/>
            <person name="Brodie E.L."/>
            <person name="Williams K.H."/>
            <person name="Hubbard S.S."/>
            <person name="Banfield J.F."/>
        </authorList>
    </citation>
    <scope>NUCLEOTIDE SEQUENCE [LARGE SCALE GENOMIC DNA]</scope>
</reference>
<dbReference type="EMBL" id="MFKI01000012">
    <property type="protein sequence ID" value="OGG39413.1"/>
    <property type="molecule type" value="Genomic_DNA"/>
</dbReference>
<dbReference type="PANTHER" id="PTHR14969">
    <property type="entry name" value="SPHINGOSINE-1-PHOSPHATE PHOSPHOHYDROLASE"/>
    <property type="match status" value="1"/>
</dbReference>
<dbReference type="AlphaFoldDB" id="A0A1F6BRE6"/>
<keyword evidence="4" id="KW-0378">Hydrolase</keyword>
<evidence type="ECO:0000256" key="3">
    <source>
        <dbReference type="ARBA" id="ARBA00022692"/>
    </source>
</evidence>
<feature type="transmembrane region" description="Helical" evidence="7">
    <location>
        <begin position="52"/>
        <end position="77"/>
    </location>
</feature>
<organism evidence="9 10">
    <name type="scientific">Candidatus Jorgensenbacteria bacterium GWC1_48_12</name>
    <dbReference type="NCBI Taxonomy" id="1798469"/>
    <lineage>
        <taxon>Bacteria</taxon>
        <taxon>Candidatus Joergenseniibacteriota</taxon>
    </lineage>
</organism>
<evidence type="ECO:0000256" key="1">
    <source>
        <dbReference type="ARBA" id="ARBA00004651"/>
    </source>
</evidence>
<dbReference type="Gene3D" id="1.20.144.10">
    <property type="entry name" value="Phosphatidic acid phosphatase type 2/haloperoxidase"/>
    <property type="match status" value="1"/>
</dbReference>
<evidence type="ECO:0000256" key="4">
    <source>
        <dbReference type="ARBA" id="ARBA00022801"/>
    </source>
</evidence>
<keyword evidence="6 7" id="KW-0472">Membrane</keyword>
<gene>
    <name evidence="9" type="ORF">A2127_01870</name>
</gene>
<accession>A0A1F6BRE6</accession>
<feature type="transmembrane region" description="Helical" evidence="7">
    <location>
        <begin position="22"/>
        <end position="45"/>
    </location>
</feature>
<evidence type="ECO:0000313" key="10">
    <source>
        <dbReference type="Proteomes" id="UP000179324"/>
    </source>
</evidence>
<feature type="transmembrane region" description="Helical" evidence="7">
    <location>
        <begin position="97"/>
        <end position="116"/>
    </location>
</feature>
<keyword evidence="5 7" id="KW-1133">Transmembrane helix</keyword>
<evidence type="ECO:0000256" key="7">
    <source>
        <dbReference type="SAM" id="Phobius"/>
    </source>
</evidence>
<feature type="transmembrane region" description="Helical" evidence="7">
    <location>
        <begin position="147"/>
        <end position="165"/>
    </location>
</feature>
<protein>
    <recommendedName>
        <fullName evidence="8">Phosphatidic acid phosphatase type 2/haloperoxidase domain-containing protein</fullName>
    </recommendedName>
</protein>
<feature type="domain" description="Phosphatidic acid phosphatase type 2/haloperoxidase" evidence="8">
    <location>
        <begin position="54"/>
        <end position="162"/>
    </location>
</feature>
<dbReference type="PANTHER" id="PTHR14969:SF62">
    <property type="entry name" value="DECAPRENYLPHOSPHORYL-5-PHOSPHORIBOSE PHOSPHATASE RV3807C-RELATED"/>
    <property type="match status" value="1"/>
</dbReference>
<dbReference type="Proteomes" id="UP000179324">
    <property type="component" value="Unassembled WGS sequence"/>
</dbReference>
<dbReference type="InterPro" id="IPR000326">
    <property type="entry name" value="PAP2/HPO"/>
</dbReference>
<evidence type="ECO:0000259" key="8">
    <source>
        <dbReference type="SMART" id="SM00014"/>
    </source>
</evidence>
<evidence type="ECO:0000313" key="9">
    <source>
        <dbReference type="EMBL" id="OGG39413.1"/>
    </source>
</evidence>
<dbReference type="SUPFAM" id="SSF48317">
    <property type="entry name" value="Acid phosphatase/Vanadium-dependent haloperoxidase"/>
    <property type="match status" value="1"/>
</dbReference>
<dbReference type="GO" id="GO:0016787">
    <property type="term" value="F:hydrolase activity"/>
    <property type="evidence" value="ECO:0007669"/>
    <property type="project" value="UniProtKB-KW"/>
</dbReference>
<evidence type="ECO:0000256" key="2">
    <source>
        <dbReference type="ARBA" id="ARBA00022475"/>
    </source>
</evidence>
<sequence length="172" mass="19615">MDVSVFEILHAVSGRSSLLDGLIVFFADYLIWFLVLGTLFLVFSLKNPKEKIFAFLVIALTAILSRGIFTEAIRFFYDRERPFESLGFEPLILDFNPAFPSGHTTFLFALAFAVFYFSRFWGFWFLGLSFLVGLSRVIAGVHWPSDVLGGIVVALFAFFIAEKLLKRYRPES</sequence>
<dbReference type="GO" id="GO:0005886">
    <property type="term" value="C:plasma membrane"/>
    <property type="evidence" value="ECO:0007669"/>
    <property type="project" value="UniProtKB-SubCell"/>
</dbReference>
<evidence type="ECO:0000256" key="5">
    <source>
        <dbReference type="ARBA" id="ARBA00022989"/>
    </source>
</evidence>
<dbReference type="Pfam" id="PF01569">
    <property type="entry name" value="PAP2"/>
    <property type="match status" value="1"/>
</dbReference>
<name>A0A1F6BRE6_9BACT</name>
<dbReference type="InterPro" id="IPR036938">
    <property type="entry name" value="PAP2/HPO_sf"/>
</dbReference>
<evidence type="ECO:0000256" key="6">
    <source>
        <dbReference type="ARBA" id="ARBA00023136"/>
    </source>
</evidence>
<comment type="subcellular location">
    <subcellularLocation>
        <location evidence="1">Cell membrane</location>
        <topology evidence="1">Multi-pass membrane protein</topology>
    </subcellularLocation>
</comment>